<gene>
    <name evidence="6" type="ORF">J2S00_001510</name>
</gene>
<feature type="compositionally biased region" description="Acidic residues" evidence="4">
    <location>
        <begin position="133"/>
        <end position="145"/>
    </location>
</feature>
<evidence type="ECO:0000259" key="5">
    <source>
        <dbReference type="PROSITE" id="PS51930"/>
    </source>
</evidence>
<dbReference type="EMBL" id="JAUSUQ010000004">
    <property type="protein sequence ID" value="MDQ0338724.1"/>
    <property type="molecule type" value="Genomic_DNA"/>
</dbReference>
<reference evidence="6 7" key="1">
    <citation type="submission" date="2023-07" db="EMBL/GenBank/DDBJ databases">
        <title>Genomic Encyclopedia of Type Strains, Phase IV (KMG-IV): sequencing the most valuable type-strain genomes for metagenomic binning, comparative biology and taxonomic classification.</title>
        <authorList>
            <person name="Goeker M."/>
        </authorList>
    </citation>
    <scope>NUCLEOTIDE SEQUENCE [LARGE SCALE GENOMIC DNA]</scope>
    <source>
        <strain evidence="6 7">DSM 17740</strain>
    </source>
</reference>
<evidence type="ECO:0000256" key="4">
    <source>
        <dbReference type="SAM" id="MobiDB-lite"/>
    </source>
</evidence>
<proteinExistence type="inferred from homology"/>
<keyword evidence="7" id="KW-1185">Reference proteome</keyword>
<dbReference type="Proteomes" id="UP001232445">
    <property type="component" value="Unassembled WGS sequence"/>
</dbReference>
<accession>A0ABU0CQN0</accession>
<evidence type="ECO:0000313" key="7">
    <source>
        <dbReference type="Proteomes" id="UP001232445"/>
    </source>
</evidence>
<name>A0ABU0CQN0_9BACI</name>
<dbReference type="PANTHER" id="PTHR33941">
    <property type="entry name" value="PROPANEDIOL UTILIZATION PROTEIN PDUA"/>
    <property type="match status" value="1"/>
</dbReference>
<dbReference type="RefSeq" id="WP_307337541.1">
    <property type="nucleotide sequence ID" value="NZ_JAUSUQ010000004.1"/>
</dbReference>
<dbReference type="PROSITE" id="PS51930">
    <property type="entry name" value="BMC_2"/>
    <property type="match status" value="1"/>
</dbReference>
<dbReference type="InterPro" id="IPR044872">
    <property type="entry name" value="CcmK/CsoS1_BMC"/>
</dbReference>
<comment type="subcellular location">
    <subcellularLocation>
        <location evidence="1">Bacterial microcompartment</location>
    </subcellularLocation>
</comment>
<dbReference type="CDD" id="cd07045">
    <property type="entry name" value="BMC_CcmK_like"/>
    <property type="match status" value="1"/>
</dbReference>
<dbReference type="SMART" id="SM00877">
    <property type="entry name" value="BMC"/>
    <property type="match status" value="1"/>
</dbReference>
<evidence type="ECO:0000256" key="1">
    <source>
        <dbReference type="ARBA" id="ARBA00024322"/>
    </source>
</evidence>
<feature type="compositionally biased region" description="Basic and acidic residues" evidence="4">
    <location>
        <begin position="108"/>
        <end position="123"/>
    </location>
</feature>
<dbReference type="PANTHER" id="PTHR33941:SF11">
    <property type="entry name" value="BACTERIAL MICROCOMPARTMENT SHELL PROTEIN PDUJ"/>
    <property type="match status" value="1"/>
</dbReference>
<dbReference type="Pfam" id="PF00936">
    <property type="entry name" value="BMC"/>
    <property type="match status" value="1"/>
</dbReference>
<organism evidence="6 7">
    <name type="scientific">Caldalkalibacillus uzonensis</name>
    <dbReference type="NCBI Taxonomy" id="353224"/>
    <lineage>
        <taxon>Bacteria</taxon>
        <taxon>Bacillati</taxon>
        <taxon>Bacillota</taxon>
        <taxon>Bacilli</taxon>
        <taxon>Bacillales</taxon>
        <taxon>Bacillaceae</taxon>
        <taxon>Caldalkalibacillus</taxon>
    </lineage>
</organism>
<dbReference type="InterPro" id="IPR000249">
    <property type="entry name" value="BMC_dom"/>
</dbReference>
<keyword evidence="2" id="KW-1283">Bacterial microcompartment</keyword>
<dbReference type="InterPro" id="IPR050575">
    <property type="entry name" value="BMC_shell"/>
</dbReference>
<evidence type="ECO:0000256" key="2">
    <source>
        <dbReference type="ARBA" id="ARBA00024446"/>
    </source>
</evidence>
<sequence>MAKALGMIETRGLIGSIEAADAMIKAADVSLVNQEKVDGALVAVLVEGDVGAVQAAVEAGKKAAEQVGELIAYHVIAHPDVTVGTMLATDKRSFQGPAQQNTTLTSPKVKDQAKARELKDGNRTKNRKKKEDQENESTDSENDKT</sequence>
<protein>
    <submittedName>
        <fullName evidence="6">Microcompartment protein CcmL/EutN</fullName>
    </submittedName>
</protein>
<dbReference type="SUPFAM" id="SSF143414">
    <property type="entry name" value="CcmK-like"/>
    <property type="match status" value="1"/>
</dbReference>
<feature type="domain" description="BMC" evidence="5">
    <location>
        <begin position="4"/>
        <end position="88"/>
    </location>
</feature>
<dbReference type="Gene3D" id="3.30.70.1710">
    <property type="match status" value="1"/>
</dbReference>
<comment type="similarity">
    <text evidence="3">Belongs to the bacterial microcompartments protein family.</text>
</comment>
<feature type="region of interest" description="Disordered" evidence="4">
    <location>
        <begin position="92"/>
        <end position="145"/>
    </location>
</feature>
<evidence type="ECO:0000313" key="6">
    <source>
        <dbReference type="EMBL" id="MDQ0338724.1"/>
    </source>
</evidence>
<feature type="compositionally biased region" description="Polar residues" evidence="4">
    <location>
        <begin position="96"/>
        <end position="106"/>
    </location>
</feature>
<dbReference type="InterPro" id="IPR037233">
    <property type="entry name" value="CcmK-like_sf"/>
</dbReference>
<evidence type="ECO:0000256" key="3">
    <source>
        <dbReference type="PROSITE-ProRule" id="PRU01278"/>
    </source>
</evidence>
<comment type="caution">
    <text evidence="6">The sequence shown here is derived from an EMBL/GenBank/DDBJ whole genome shotgun (WGS) entry which is preliminary data.</text>
</comment>